<dbReference type="Proteomes" id="UP001165085">
    <property type="component" value="Unassembled WGS sequence"/>
</dbReference>
<name>A0A9W6ZH22_9STRA</name>
<evidence type="ECO:0000313" key="1">
    <source>
        <dbReference type="EMBL" id="GMH51142.1"/>
    </source>
</evidence>
<keyword evidence="2" id="KW-1185">Reference proteome</keyword>
<proteinExistence type="predicted"/>
<organism evidence="1 2">
    <name type="scientific">Triparma strigata</name>
    <dbReference type="NCBI Taxonomy" id="1606541"/>
    <lineage>
        <taxon>Eukaryota</taxon>
        <taxon>Sar</taxon>
        <taxon>Stramenopiles</taxon>
        <taxon>Ochrophyta</taxon>
        <taxon>Bolidophyceae</taxon>
        <taxon>Parmales</taxon>
        <taxon>Triparmaceae</taxon>
        <taxon>Triparma</taxon>
    </lineage>
</organism>
<comment type="caution">
    <text evidence="1">The sequence shown here is derived from an EMBL/GenBank/DDBJ whole genome shotgun (WGS) entry which is preliminary data.</text>
</comment>
<sequence>MVALLNEYSGCSISGENWGGLISLARFDKQIVKTDKQPRPSNDEHSKAAWLKNFEYDEVFAAKKALVRTIFNRDGRKCWGFKEIRYGMKDHLVIPSLLAEDIAFLESMCPNPKVILHTRRSISSETRSKMGQIGNPAANAERIHKQWKCFDTYSGLNVYPGLNLATLATSDTDDLGANTVGVVKNGSGSEDLDLHVAGCQCPEEKKHLKNCGVFRHTLEDFLDQNENYDELWRYLGLAKPEDAGDLNVGR</sequence>
<dbReference type="AlphaFoldDB" id="A0A9W6ZH22"/>
<accession>A0A9W6ZH22</accession>
<reference evidence="2" key="1">
    <citation type="journal article" date="2023" name="Commun. Biol.">
        <title>Genome analysis of Parmales, the sister group of diatoms, reveals the evolutionary specialization of diatoms from phago-mixotrophs to photoautotrophs.</title>
        <authorList>
            <person name="Ban H."/>
            <person name="Sato S."/>
            <person name="Yoshikawa S."/>
            <person name="Yamada K."/>
            <person name="Nakamura Y."/>
            <person name="Ichinomiya M."/>
            <person name="Sato N."/>
            <person name="Blanc-Mathieu R."/>
            <person name="Endo H."/>
            <person name="Kuwata A."/>
            <person name="Ogata H."/>
        </authorList>
    </citation>
    <scope>NUCLEOTIDE SEQUENCE [LARGE SCALE GENOMIC DNA]</scope>
    <source>
        <strain evidence="2">NIES 3701</strain>
    </source>
</reference>
<gene>
    <name evidence="1" type="ORF">TrST_g8599</name>
</gene>
<evidence type="ECO:0000313" key="2">
    <source>
        <dbReference type="Proteomes" id="UP001165085"/>
    </source>
</evidence>
<protein>
    <submittedName>
        <fullName evidence="1">Uncharacterized protein</fullName>
    </submittedName>
</protein>
<dbReference type="EMBL" id="BRXY01000001">
    <property type="protein sequence ID" value="GMH51142.1"/>
    <property type="molecule type" value="Genomic_DNA"/>
</dbReference>